<evidence type="ECO:0000256" key="3">
    <source>
        <dbReference type="ARBA" id="ARBA00004479"/>
    </source>
</evidence>
<feature type="signal peptide" evidence="13">
    <location>
        <begin position="1"/>
        <end position="21"/>
    </location>
</feature>
<evidence type="ECO:0000256" key="10">
    <source>
        <dbReference type="ARBA" id="ARBA00023049"/>
    </source>
</evidence>
<evidence type="ECO:0000256" key="6">
    <source>
        <dbReference type="ARBA" id="ARBA00022723"/>
    </source>
</evidence>
<keyword evidence="12" id="KW-0325">Glycoprotein</keyword>
<name>A0A2S7J1P9_9HYPH</name>
<evidence type="ECO:0000256" key="9">
    <source>
        <dbReference type="ARBA" id="ARBA00022989"/>
    </source>
</evidence>
<evidence type="ECO:0000256" key="8">
    <source>
        <dbReference type="ARBA" id="ARBA00022801"/>
    </source>
</evidence>
<dbReference type="EMBL" id="PTRC01000012">
    <property type="protein sequence ID" value="PQA74140.1"/>
    <property type="molecule type" value="Genomic_DNA"/>
</dbReference>
<keyword evidence="9" id="KW-1133">Transmembrane helix</keyword>
<keyword evidence="15" id="KW-1185">Reference proteome</keyword>
<evidence type="ECO:0000313" key="15">
    <source>
        <dbReference type="Proteomes" id="UP000238493"/>
    </source>
</evidence>
<keyword evidence="8" id="KW-0378">Hydrolase</keyword>
<comment type="cofactor">
    <cofactor evidence="2">
        <name>Co(2+)</name>
        <dbReference type="ChEBI" id="CHEBI:48828"/>
    </cofactor>
</comment>
<dbReference type="OrthoDB" id="9806326at2"/>
<dbReference type="Pfam" id="PF01963">
    <property type="entry name" value="TraB_PrgY_gumN"/>
    <property type="match status" value="1"/>
</dbReference>
<keyword evidence="5" id="KW-0812">Transmembrane</keyword>
<keyword evidence="10" id="KW-0482">Metalloprotease</keyword>
<accession>A0A2S7J1P9</accession>
<dbReference type="RefSeq" id="WP_104755049.1">
    <property type="nucleotide sequence ID" value="NZ_JBHEEO010000004.1"/>
</dbReference>
<reference evidence="14 15" key="1">
    <citation type="submission" date="2018-02" db="EMBL/GenBank/DDBJ databases">
        <title>Draft genome sequence of Ochrobactrum oryzae found in Brazil.</title>
        <authorList>
            <person name="Cerdeira L."/>
            <person name="Andrade F."/>
            <person name="Zacariotto T."/>
            <person name="Barbosa B."/>
            <person name="Santos S."/>
            <person name="Cassetari V."/>
            <person name="Lincopan N."/>
        </authorList>
    </citation>
    <scope>NUCLEOTIDE SEQUENCE [LARGE SCALE GENOMIC DNA]</scope>
    <source>
        <strain evidence="14 15">OA447</strain>
    </source>
</reference>
<evidence type="ECO:0000256" key="2">
    <source>
        <dbReference type="ARBA" id="ARBA00001941"/>
    </source>
</evidence>
<dbReference type="AlphaFoldDB" id="A0A2S7J1P9"/>
<keyword evidence="7 13" id="KW-0732">Signal</keyword>
<evidence type="ECO:0000256" key="7">
    <source>
        <dbReference type="ARBA" id="ARBA00022729"/>
    </source>
</evidence>
<comment type="subcellular location">
    <subcellularLocation>
        <location evidence="3">Membrane</location>
        <topology evidence="3">Single-pass type I membrane protein</topology>
    </subcellularLocation>
</comment>
<evidence type="ECO:0000256" key="12">
    <source>
        <dbReference type="ARBA" id="ARBA00023180"/>
    </source>
</evidence>
<evidence type="ECO:0000256" key="4">
    <source>
        <dbReference type="ARBA" id="ARBA00022670"/>
    </source>
</evidence>
<keyword evidence="11" id="KW-0472">Membrane</keyword>
<dbReference type="GO" id="GO:0006508">
    <property type="term" value="P:proteolysis"/>
    <property type="evidence" value="ECO:0007669"/>
    <property type="project" value="UniProtKB-KW"/>
</dbReference>
<dbReference type="InterPro" id="IPR002816">
    <property type="entry name" value="TraB/PrgY/GumN_fam"/>
</dbReference>
<feature type="chain" id="PRO_5015758217" evidence="13">
    <location>
        <begin position="22"/>
        <end position="335"/>
    </location>
</feature>
<protein>
    <submittedName>
        <fullName evidence="14">Polysaccharide biosynthesis protein GumN</fullName>
    </submittedName>
</protein>
<evidence type="ECO:0000313" key="14">
    <source>
        <dbReference type="EMBL" id="PQA74140.1"/>
    </source>
</evidence>
<evidence type="ECO:0000256" key="13">
    <source>
        <dbReference type="SAM" id="SignalP"/>
    </source>
</evidence>
<dbReference type="PANTHER" id="PTHR31120">
    <property type="entry name" value="METALLOPROTEASE TIKI"/>
    <property type="match status" value="1"/>
</dbReference>
<evidence type="ECO:0000256" key="11">
    <source>
        <dbReference type="ARBA" id="ARBA00023136"/>
    </source>
</evidence>
<proteinExistence type="predicted"/>
<keyword evidence="4" id="KW-0645">Protease</keyword>
<evidence type="ECO:0000256" key="1">
    <source>
        <dbReference type="ARBA" id="ARBA00001936"/>
    </source>
</evidence>
<organism evidence="14 15">
    <name type="scientific">Brucella oryzae</name>
    <dbReference type="NCBI Taxonomy" id="335286"/>
    <lineage>
        <taxon>Bacteria</taxon>
        <taxon>Pseudomonadati</taxon>
        <taxon>Pseudomonadota</taxon>
        <taxon>Alphaproteobacteria</taxon>
        <taxon>Hyphomicrobiales</taxon>
        <taxon>Brucellaceae</taxon>
        <taxon>Brucella/Ochrobactrum group</taxon>
        <taxon>Brucella</taxon>
    </lineage>
</organism>
<dbReference type="InterPro" id="IPR040230">
    <property type="entry name" value="TIKI1/2-like"/>
</dbReference>
<dbReference type="GO" id="GO:0004222">
    <property type="term" value="F:metalloendopeptidase activity"/>
    <property type="evidence" value="ECO:0007669"/>
    <property type="project" value="TreeGrafter"/>
</dbReference>
<dbReference type="PANTHER" id="PTHR31120:SF6">
    <property type="entry name" value="METALLOPROTEASE TIKI HOMOLOG"/>
    <property type="match status" value="1"/>
</dbReference>
<dbReference type="Proteomes" id="UP000238493">
    <property type="component" value="Unassembled WGS sequence"/>
</dbReference>
<dbReference type="GO" id="GO:0016020">
    <property type="term" value="C:membrane"/>
    <property type="evidence" value="ECO:0007669"/>
    <property type="project" value="UniProtKB-SubCell"/>
</dbReference>
<comment type="cofactor">
    <cofactor evidence="1">
        <name>Mn(2+)</name>
        <dbReference type="ChEBI" id="CHEBI:29035"/>
    </cofactor>
</comment>
<dbReference type="CDD" id="cd14789">
    <property type="entry name" value="Tiki"/>
    <property type="match status" value="1"/>
</dbReference>
<dbReference type="GO" id="GO:0030178">
    <property type="term" value="P:negative regulation of Wnt signaling pathway"/>
    <property type="evidence" value="ECO:0007669"/>
    <property type="project" value="InterPro"/>
</dbReference>
<evidence type="ECO:0000256" key="5">
    <source>
        <dbReference type="ARBA" id="ARBA00022692"/>
    </source>
</evidence>
<comment type="caution">
    <text evidence="14">The sequence shown here is derived from an EMBL/GenBank/DDBJ whole genome shotgun (WGS) entry which is preliminary data.</text>
</comment>
<dbReference type="GO" id="GO:0046872">
    <property type="term" value="F:metal ion binding"/>
    <property type="evidence" value="ECO:0007669"/>
    <property type="project" value="UniProtKB-KW"/>
</dbReference>
<keyword evidence="6" id="KW-0479">Metal-binding</keyword>
<gene>
    <name evidence="14" type="ORF">C3731_07335</name>
</gene>
<sequence>MKKLLLILLYACLAGATSARADDASAICAMHGVNLIDGLETKNPASWKELQREADAVPNRKGLLWKIDKDGIQPSYLFGTIHLSDPRVVTLPEAADTAYRSASTVVIETTDILDPKVFLRLKLEQPDLLLFTDGSTLKSHLPAERREEIEQKLADRGIVLDAVAKMKPWVLSSLLALPKCERERKSEGEKSLDERLALDAQAEGRNVQGLESAAEQLEAMNRMPLDFHLRNLVASVDYGDKIEDAMETTTALYLAGEIGMIMPALRKIVPDGLSEADYELFLKYLISDRNHIMAERAVPIIDKGNAFIAVGALHLPGKDGIIELLRTKGYRVTPL</sequence>